<sequence length="343" mass="36637">MSACASEAAVDAEAEDLCEPKSLIQAFRILHSCDPHYMAIINPTQEQINDLDSIIKALQLQLESGGGEETGDEKAYELAVALLWHNVTSCIEDGITLMEYVLMKRWEEHWLAVTGSSGIANGVRVGSVPDDKGGVEKMRAGLEVPEGGPHDYPADWRAWNTPSTSAADSQRVLLGTTLHGATAPLPPEEEDSSCPTSLVRERGTLPAATRSVSSATTSTGDTKMSAATTSATTTSSSYTSAESAHLECATDAETGMPCKISAFGGATAALPHVRLAQCYYHLAIGYTKLLKNDKALFYTDSMLRLSPNSRDGLLLKRLLCARLYVSRTIVKSAMALGVIALLL</sequence>
<evidence type="ECO:0000313" key="4">
    <source>
        <dbReference type="Proteomes" id="UP000038009"/>
    </source>
</evidence>
<keyword evidence="1" id="KW-0802">TPR repeat</keyword>
<dbReference type="GO" id="GO:0016559">
    <property type="term" value="P:peroxisome fission"/>
    <property type="evidence" value="ECO:0007669"/>
    <property type="project" value="TreeGrafter"/>
</dbReference>
<name>A0A0N1I247_LEPSE</name>
<proteinExistence type="predicted"/>
<dbReference type="SUPFAM" id="SSF48452">
    <property type="entry name" value="TPR-like"/>
    <property type="match status" value="1"/>
</dbReference>
<feature type="region of interest" description="Disordered" evidence="2">
    <location>
        <begin position="202"/>
        <end position="236"/>
    </location>
</feature>
<protein>
    <submittedName>
        <fullName evidence="3">Uncharacterized protein</fullName>
    </submittedName>
</protein>
<dbReference type="InterPro" id="IPR019734">
    <property type="entry name" value="TPR_rpt"/>
</dbReference>
<dbReference type="GO" id="GO:0005778">
    <property type="term" value="C:peroxisomal membrane"/>
    <property type="evidence" value="ECO:0007669"/>
    <property type="project" value="TreeGrafter"/>
</dbReference>
<accession>A0A0N1I247</accession>
<dbReference type="OMA" id="WVDIFGS"/>
<dbReference type="VEuPathDB" id="TriTrypDB:Lsey_0004_0110"/>
<gene>
    <name evidence="3" type="ORF">ABL78_0283</name>
</gene>
<reference evidence="3 4" key="1">
    <citation type="journal article" date="2015" name="PLoS Pathog.">
        <title>Leptomonas seymouri: Adaptations to the Dixenous Life Cycle Analyzed by Genome Sequencing, Transcriptome Profiling and Co-infection with Leishmania donovani.</title>
        <authorList>
            <person name="Kraeva N."/>
            <person name="Butenko A."/>
            <person name="Hlavacova J."/>
            <person name="Kostygov A."/>
            <person name="Myskova J."/>
            <person name="Grybchuk D."/>
            <person name="Lestinova T."/>
            <person name="Votypka J."/>
            <person name="Volf P."/>
            <person name="Opperdoes F."/>
            <person name="Flegontov P."/>
            <person name="Lukes J."/>
            <person name="Yurchenko V."/>
        </authorList>
    </citation>
    <scope>NUCLEOTIDE SEQUENCE [LARGE SCALE GENOMIC DNA]</scope>
    <source>
        <strain evidence="3 4">ATCC 30220</strain>
    </source>
</reference>
<feature type="compositionally biased region" description="Low complexity" evidence="2">
    <location>
        <begin position="207"/>
        <end position="236"/>
    </location>
</feature>
<dbReference type="InterPro" id="IPR011990">
    <property type="entry name" value="TPR-like_helical_dom_sf"/>
</dbReference>
<dbReference type="GO" id="GO:0000266">
    <property type="term" value="P:mitochondrial fission"/>
    <property type="evidence" value="ECO:0007669"/>
    <property type="project" value="InterPro"/>
</dbReference>
<dbReference type="GO" id="GO:0000422">
    <property type="term" value="P:autophagy of mitochondrion"/>
    <property type="evidence" value="ECO:0007669"/>
    <property type="project" value="TreeGrafter"/>
</dbReference>
<dbReference type="PROSITE" id="PS50005">
    <property type="entry name" value="TPR"/>
    <property type="match status" value="1"/>
</dbReference>
<dbReference type="InterPro" id="IPR016543">
    <property type="entry name" value="Fis1"/>
</dbReference>
<dbReference type="PANTHER" id="PTHR13247:SF0">
    <property type="entry name" value="MITOCHONDRIAL FISSION 1 PROTEIN"/>
    <property type="match status" value="1"/>
</dbReference>
<dbReference type="GO" id="GO:0005741">
    <property type="term" value="C:mitochondrial outer membrane"/>
    <property type="evidence" value="ECO:0007669"/>
    <property type="project" value="TreeGrafter"/>
</dbReference>
<dbReference type="PANTHER" id="PTHR13247">
    <property type="entry name" value="TETRATRICOPEPTIDE REPEAT PROTEIN 11 TPR REPEAT PROTEIN 11"/>
    <property type="match status" value="1"/>
</dbReference>
<dbReference type="OrthoDB" id="265004at2759"/>
<evidence type="ECO:0000256" key="1">
    <source>
        <dbReference type="PROSITE-ProRule" id="PRU00339"/>
    </source>
</evidence>
<evidence type="ECO:0000256" key="2">
    <source>
        <dbReference type="SAM" id="MobiDB-lite"/>
    </source>
</evidence>
<comment type="caution">
    <text evidence="3">The sequence shown here is derived from an EMBL/GenBank/DDBJ whole genome shotgun (WGS) entry which is preliminary data.</text>
</comment>
<dbReference type="AlphaFoldDB" id="A0A0N1I247"/>
<dbReference type="EMBL" id="LJSK01000004">
    <property type="protein sequence ID" value="KPI90523.1"/>
    <property type="molecule type" value="Genomic_DNA"/>
</dbReference>
<feature type="repeat" description="TPR" evidence="1">
    <location>
        <begin position="276"/>
        <end position="309"/>
    </location>
</feature>
<organism evidence="3 4">
    <name type="scientific">Leptomonas seymouri</name>
    <dbReference type="NCBI Taxonomy" id="5684"/>
    <lineage>
        <taxon>Eukaryota</taxon>
        <taxon>Discoba</taxon>
        <taxon>Euglenozoa</taxon>
        <taxon>Kinetoplastea</taxon>
        <taxon>Metakinetoplastina</taxon>
        <taxon>Trypanosomatida</taxon>
        <taxon>Trypanosomatidae</taxon>
        <taxon>Leishmaniinae</taxon>
        <taxon>Leptomonas</taxon>
    </lineage>
</organism>
<dbReference type="Proteomes" id="UP000038009">
    <property type="component" value="Unassembled WGS sequence"/>
</dbReference>
<evidence type="ECO:0000313" key="3">
    <source>
        <dbReference type="EMBL" id="KPI90523.1"/>
    </source>
</evidence>
<dbReference type="Gene3D" id="1.25.40.10">
    <property type="entry name" value="Tetratricopeptide repeat domain"/>
    <property type="match status" value="1"/>
</dbReference>
<keyword evidence="4" id="KW-1185">Reference proteome</keyword>